<dbReference type="Gene3D" id="3.30.565.10">
    <property type="entry name" value="Histidine kinase-like ATPase, C-terminal domain"/>
    <property type="match status" value="1"/>
</dbReference>
<dbReference type="InterPro" id="IPR003594">
    <property type="entry name" value="HATPase_dom"/>
</dbReference>
<feature type="compositionally biased region" description="Polar residues" evidence="3">
    <location>
        <begin position="1030"/>
        <end position="1075"/>
    </location>
</feature>
<keyword evidence="4" id="KW-1133">Transmembrane helix</keyword>
<evidence type="ECO:0000256" key="1">
    <source>
        <dbReference type="ARBA" id="ARBA00022553"/>
    </source>
</evidence>
<dbReference type="PANTHER" id="PTHR43719">
    <property type="entry name" value="TWO-COMPONENT HISTIDINE KINASE"/>
    <property type="match status" value="1"/>
</dbReference>
<dbReference type="Gene3D" id="3.40.50.2300">
    <property type="match status" value="1"/>
</dbReference>
<dbReference type="CDD" id="cd17546">
    <property type="entry name" value="REC_hyHK_CKI1_RcsC-like"/>
    <property type="match status" value="1"/>
</dbReference>
<evidence type="ECO:0000313" key="8">
    <source>
        <dbReference type="Proteomes" id="UP000007797"/>
    </source>
</evidence>
<accession>F4Q5Z7</accession>
<feature type="transmembrane region" description="Helical" evidence="4">
    <location>
        <begin position="215"/>
        <end position="237"/>
    </location>
</feature>
<dbReference type="SMART" id="SM00448">
    <property type="entry name" value="REC"/>
    <property type="match status" value="1"/>
</dbReference>
<feature type="region of interest" description="Disordered" evidence="3">
    <location>
        <begin position="768"/>
        <end position="807"/>
    </location>
</feature>
<dbReference type="SUPFAM" id="SSF52172">
    <property type="entry name" value="CheY-like"/>
    <property type="match status" value="1"/>
</dbReference>
<protein>
    <submittedName>
        <fullName evidence="7">Histidine kinase</fullName>
    </submittedName>
</protein>
<gene>
    <name evidence="7" type="primary">dhkE</name>
    <name evidence="7" type="ORF">DFA_08401</name>
</gene>
<dbReference type="Proteomes" id="UP000007797">
    <property type="component" value="Unassembled WGS sequence"/>
</dbReference>
<dbReference type="PANTHER" id="PTHR43719:SF28">
    <property type="entry name" value="PEROXIDE STRESS-ACTIVATED HISTIDINE KINASE MAK1-RELATED"/>
    <property type="match status" value="1"/>
</dbReference>
<feature type="domain" description="Histidine kinase" evidence="5">
    <location>
        <begin position="421"/>
        <end position="649"/>
    </location>
</feature>
<feature type="compositionally biased region" description="Low complexity" evidence="3">
    <location>
        <begin position="783"/>
        <end position="806"/>
    </location>
</feature>
<feature type="transmembrane region" description="Helical" evidence="4">
    <location>
        <begin position="131"/>
        <end position="150"/>
    </location>
</feature>
<keyword evidence="4" id="KW-0472">Membrane</keyword>
<dbReference type="PROSITE" id="PS50110">
    <property type="entry name" value="RESPONSE_REGULATORY"/>
    <property type="match status" value="1"/>
</dbReference>
<dbReference type="InterPro" id="IPR036890">
    <property type="entry name" value="HATPase_C_sf"/>
</dbReference>
<feature type="transmembrane region" description="Helical" evidence="4">
    <location>
        <begin position="106"/>
        <end position="125"/>
    </location>
</feature>
<feature type="region of interest" description="Disordered" evidence="3">
    <location>
        <begin position="822"/>
        <end position="860"/>
    </location>
</feature>
<dbReference type="OrthoDB" id="60033at2759"/>
<keyword evidence="1 2" id="KW-0597">Phosphoprotein</keyword>
<dbReference type="InterPro" id="IPR005467">
    <property type="entry name" value="His_kinase_dom"/>
</dbReference>
<dbReference type="InterPro" id="IPR001789">
    <property type="entry name" value="Sig_transdc_resp-reg_receiver"/>
</dbReference>
<feature type="transmembrane region" description="Helical" evidence="4">
    <location>
        <begin position="188"/>
        <end position="208"/>
    </location>
</feature>
<dbReference type="EMBL" id="GL883021">
    <property type="protein sequence ID" value="EGG17406.1"/>
    <property type="molecule type" value="Genomic_DNA"/>
</dbReference>
<dbReference type="SMART" id="SM00387">
    <property type="entry name" value="HATPase_c"/>
    <property type="match status" value="1"/>
</dbReference>
<keyword evidence="7" id="KW-0418">Kinase</keyword>
<dbReference type="KEGG" id="dfa:DFA_08401"/>
<dbReference type="SMART" id="SM00388">
    <property type="entry name" value="HisKA"/>
    <property type="match status" value="1"/>
</dbReference>
<feature type="compositionally biased region" description="Low complexity" evidence="3">
    <location>
        <begin position="921"/>
        <end position="936"/>
    </location>
</feature>
<keyword evidence="7" id="KW-0808">Transferase</keyword>
<dbReference type="SUPFAM" id="SSF55874">
    <property type="entry name" value="ATPase domain of HSP90 chaperone/DNA topoisomerase II/histidine kinase"/>
    <property type="match status" value="1"/>
</dbReference>
<dbReference type="InterPro" id="IPR000014">
    <property type="entry name" value="PAS"/>
</dbReference>
<feature type="compositionally biased region" description="Pro residues" evidence="3">
    <location>
        <begin position="937"/>
        <end position="946"/>
    </location>
</feature>
<keyword evidence="8" id="KW-1185">Reference proteome</keyword>
<feature type="compositionally biased region" description="Low complexity" evidence="3">
    <location>
        <begin position="985"/>
        <end position="1023"/>
    </location>
</feature>
<feature type="transmembrane region" description="Helical" evidence="4">
    <location>
        <begin position="157"/>
        <end position="176"/>
    </location>
</feature>
<sequence>MDIPNNGNGDRSPLPLQQNKQHSVDIFKLKKKKKSSPCNNNNNNNNNLHQSFNNNNNNKKCQSNGEEKKYTFFQKVGLFFQGVLNDFLMPNPKCFKKTSIYRRARLLTYLCIIYFLIFAIGLAMFDPLYPIFIFSVVAMFAIYVLAMRSIRFTMTCLLYTIIQMIIYIAICVVYFTRLNAQKQESLIFYHYFNLFDLVGVLVTSTILFPSFWFCGSILLVINLLNCALNLFIHYYLIVSQSMIFQNIIISVATSCLLLFYSYITSVDLKEIEEREERIRSLFNLSSEALVIHKNGIIVDANSTFENMFQVKLDSILHPVAAAIGEFLPNIEQYLNKSMIDIHDQASFSLLDNKKIIETVAINSSGEEFSVEVRSQKKEFLSNPVDILSIIDTSARRKLMEADTALRKAEAVNEAKINFLTNVSHEVRTPINGILASVDILEKTNLDNTQGDFLVCVKDSANYLLDLITDILDFSKIESGKMQLQPVEFNMITMLEETMNIVYSTTKERGLELILFVDPAIPIIVVADHYRIKQILLNFLSNAIKFTSTGQVVIRVNFVSCTPSVANPSSTEFKISFEVEDSGIGLRQEQIEKLFTAFLQFDNHGSRNFQGTGLGLSISKKLCNMMGGEITVKSTYGSGSTFGFSCNVLSASDSWTYGSLSSSLSLRSDNHAMIHTNNDKFSCSKIKGFVVYNNDQLRKSAVQLFTAIRLHWILISENTPDYLDPFFSSILKMPLHLPTVVESLYFIQKVPIPLDLYFLLTNFKASKNDSLRSSHDKDSKATCTSLSSSSTNNTYSSSLTSNPSSTSFAMDDYKTAERRRHLTHQRNSSYSDHVAITRGLVQVNRSPRTNSDKTNEPPVTIIDLSGKESTSVGHHQLLHHSNQNNNSNSNYSSSLPPIYIKPAENHRINLQQPPTSHHHNLNHNNHLNSSNQTTPLSFSPPPPPPPITAATTTQSSNLSNNVGHGNDDLEMNNNNSSSSSGGGDGNSHSSSNSTSPITSPPFTSSSSPPTINVSTSQPTQPQQPVLKEQRLSLQSTPRRNNSNLNEETIGDSRSLSYSSFTSNVSIPSPLESTPSMNGVPVSPFIQSQPQSPYQPQHHQKSSSQPSSPIVINNDNNCNILQLPGVVGQRSPILSPHLTTLSRRVSIPQLDLDSQKQEFHRKSRSTLTGSNSTINESPRLTKPFKILLVEDNLVNCKVFTKFLRDGGHSVSHACNGIEAINAIKSDYYPIILMDCQMPLMGGIEATRVIRKYEKDNYSSDKRYKKCFIIALTANEISEREECFAAGMNDFIQKPVRGSLLLLSAIEKYIKNFSDEDLQYLSSIKK</sequence>
<organism evidence="7 8">
    <name type="scientific">Cavenderia fasciculata</name>
    <name type="common">Slime mold</name>
    <name type="synonym">Dictyostelium fasciculatum</name>
    <dbReference type="NCBI Taxonomy" id="261658"/>
    <lineage>
        <taxon>Eukaryota</taxon>
        <taxon>Amoebozoa</taxon>
        <taxon>Evosea</taxon>
        <taxon>Eumycetozoa</taxon>
        <taxon>Dictyostelia</taxon>
        <taxon>Acytosteliales</taxon>
        <taxon>Cavenderiaceae</taxon>
        <taxon>Cavenderia</taxon>
    </lineage>
</organism>
<feature type="compositionally biased region" description="Low complexity" evidence="3">
    <location>
        <begin position="36"/>
        <end position="62"/>
    </location>
</feature>
<dbReference type="Gene3D" id="1.10.287.130">
    <property type="match status" value="1"/>
</dbReference>
<dbReference type="GeneID" id="14868672"/>
<dbReference type="RefSeq" id="XP_004355890.1">
    <property type="nucleotide sequence ID" value="XM_004355837.1"/>
</dbReference>
<dbReference type="InterPro" id="IPR004358">
    <property type="entry name" value="Sig_transdc_His_kin-like_C"/>
</dbReference>
<dbReference type="CDD" id="cd00082">
    <property type="entry name" value="HisKA"/>
    <property type="match status" value="1"/>
</dbReference>
<name>F4Q5Z7_CACFS</name>
<evidence type="ECO:0000256" key="4">
    <source>
        <dbReference type="SAM" id="Phobius"/>
    </source>
</evidence>
<feature type="compositionally biased region" description="Basic and acidic residues" evidence="3">
    <location>
        <begin position="768"/>
        <end position="779"/>
    </location>
</feature>
<feature type="compositionally biased region" description="Low complexity" evidence="3">
    <location>
        <begin position="878"/>
        <end position="894"/>
    </location>
</feature>
<feature type="compositionally biased region" description="Low complexity" evidence="3">
    <location>
        <begin position="1079"/>
        <end position="1107"/>
    </location>
</feature>
<evidence type="ECO:0000256" key="2">
    <source>
        <dbReference type="PROSITE-ProRule" id="PRU00169"/>
    </source>
</evidence>
<evidence type="ECO:0000259" key="6">
    <source>
        <dbReference type="PROSITE" id="PS50110"/>
    </source>
</evidence>
<dbReference type="STRING" id="1054147.F4Q5Z7"/>
<reference evidence="8" key="1">
    <citation type="journal article" date="2011" name="Genome Res.">
        <title>Phylogeny-wide analysis of social amoeba genomes highlights ancient origins for complex intercellular communication.</title>
        <authorList>
            <person name="Heidel A.J."/>
            <person name="Lawal H.M."/>
            <person name="Felder M."/>
            <person name="Schilde C."/>
            <person name="Helps N.R."/>
            <person name="Tunggal B."/>
            <person name="Rivero F."/>
            <person name="John U."/>
            <person name="Schleicher M."/>
            <person name="Eichinger L."/>
            <person name="Platzer M."/>
            <person name="Noegel A.A."/>
            <person name="Schaap P."/>
            <person name="Gloeckner G."/>
        </authorList>
    </citation>
    <scope>NUCLEOTIDE SEQUENCE [LARGE SCALE GENOMIC DNA]</scope>
    <source>
        <strain evidence="8">SH3</strain>
    </source>
</reference>
<dbReference type="Pfam" id="PF00072">
    <property type="entry name" value="Response_reg"/>
    <property type="match status" value="1"/>
</dbReference>
<dbReference type="CDD" id="cd16922">
    <property type="entry name" value="HATPase_EvgS-ArcB-TorS-like"/>
    <property type="match status" value="1"/>
</dbReference>
<dbReference type="Gene3D" id="3.30.450.20">
    <property type="entry name" value="PAS domain"/>
    <property type="match status" value="1"/>
</dbReference>
<keyword evidence="4" id="KW-0812">Transmembrane</keyword>
<evidence type="ECO:0000259" key="5">
    <source>
        <dbReference type="PROSITE" id="PS50109"/>
    </source>
</evidence>
<feature type="region of interest" description="Disordered" evidence="3">
    <location>
        <begin position="33"/>
        <end position="62"/>
    </location>
</feature>
<dbReference type="GO" id="GO:0099139">
    <property type="term" value="P:cheating during chimeric sorocarp development"/>
    <property type="evidence" value="ECO:0007669"/>
    <property type="project" value="EnsemblProtists"/>
</dbReference>
<dbReference type="InterPro" id="IPR050956">
    <property type="entry name" value="2C_system_His_kinase"/>
</dbReference>
<evidence type="ECO:0000256" key="3">
    <source>
        <dbReference type="SAM" id="MobiDB-lite"/>
    </source>
</evidence>
<feature type="domain" description="Response regulatory" evidence="6">
    <location>
        <begin position="1183"/>
        <end position="1306"/>
    </location>
</feature>
<dbReference type="FunFam" id="3.30.565.10:FF:000010">
    <property type="entry name" value="Sensor histidine kinase RcsC"/>
    <property type="match status" value="1"/>
</dbReference>
<dbReference type="InterPro" id="IPR011006">
    <property type="entry name" value="CheY-like_superfamily"/>
</dbReference>
<dbReference type="InterPro" id="IPR036097">
    <property type="entry name" value="HisK_dim/P_sf"/>
</dbReference>
<dbReference type="InterPro" id="IPR003661">
    <property type="entry name" value="HisK_dim/P_dom"/>
</dbReference>
<proteinExistence type="predicted"/>
<dbReference type="PROSITE" id="PS50109">
    <property type="entry name" value="HIS_KIN"/>
    <property type="match status" value="1"/>
</dbReference>
<dbReference type="OMA" id="IYRRCCI"/>
<dbReference type="Pfam" id="PF00512">
    <property type="entry name" value="HisKA"/>
    <property type="match status" value="1"/>
</dbReference>
<dbReference type="GO" id="GO:0000155">
    <property type="term" value="F:phosphorelay sensor kinase activity"/>
    <property type="evidence" value="ECO:0007669"/>
    <property type="project" value="InterPro"/>
</dbReference>
<dbReference type="PRINTS" id="PR00344">
    <property type="entry name" value="BCTRLSENSOR"/>
</dbReference>
<dbReference type="Pfam" id="PF13188">
    <property type="entry name" value="PAS_8"/>
    <property type="match status" value="1"/>
</dbReference>
<feature type="region of interest" description="Disordered" evidence="3">
    <location>
        <begin position="877"/>
        <end position="1109"/>
    </location>
</feature>
<evidence type="ECO:0000313" key="7">
    <source>
        <dbReference type="EMBL" id="EGG17406.1"/>
    </source>
</evidence>
<dbReference type="SUPFAM" id="SSF47384">
    <property type="entry name" value="Homodimeric domain of signal transducing histidine kinase"/>
    <property type="match status" value="1"/>
</dbReference>
<feature type="modified residue" description="4-aspartylphosphate" evidence="2">
    <location>
        <position position="1232"/>
    </location>
</feature>
<dbReference type="Pfam" id="PF02518">
    <property type="entry name" value="HATPase_c"/>
    <property type="match status" value="1"/>
</dbReference>